<evidence type="ECO:0000256" key="1">
    <source>
        <dbReference type="ARBA" id="ARBA00009437"/>
    </source>
</evidence>
<evidence type="ECO:0000313" key="7">
    <source>
        <dbReference type="EMBL" id="AHG65106.1"/>
    </source>
</evidence>
<dbReference type="PRINTS" id="PR00039">
    <property type="entry name" value="HTHLYSR"/>
</dbReference>
<dbReference type="InterPro" id="IPR005119">
    <property type="entry name" value="LysR_subst-bd"/>
</dbReference>
<dbReference type="AlphaFoldDB" id="W0PE86"/>
<dbReference type="PROSITE" id="PS50931">
    <property type="entry name" value="HTH_LYSR"/>
    <property type="match status" value="1"/>
</dbReference>
<dbReference type="Gene3D" id="1.10.10.10">
    <property type="entry name" value="Winged helix-like DNA-binding domain superfamily/Winged helix DNA-binding domain"/>
    <property type="match status" value="1"/>
</dbReference>
<proteinExistence type="inferred from homology"/>
<dbReference type="SUPFAM" id="SSF46785">
    <property type="entry name" value="Winged helix' DNA-binding domain"/>
    <property type="match status" value="1"/>
</dbReference>
<keyword evidence="5" id="KW-1133">Transmembrane helix</keyword>
<dbReference type="Gene3D" id="3.40.190.10">
    <property type="entry name" value="Periplasmic binding protein-like II"/>
    <property type="match status" value="2"/>
</dbReference>
<dbReference type="PANTHER" id="PTHR30427">
    <property type="entry name" value="TRANSCRIPTIONAL ACTIVATOR PROTEIN LYSR"/>
    <property type="match status" value="1"/>
</dbReference>
<dbReference type="STRING" id="1247726.MIM_c30420"/>
<keyword evidence="4" id="KW-0804">Transcription</keyword>
<protein>
    <submittedName>
        <fullName evidence="7">Transcriptional regulator, LysR family</fullName>
    </submittedName>
</protein>
<keyword evidence="8" id="KW-1185">Reference proteome</keyword>
<dbReference type="GO" id="GO:0043565">
    <property type="term" value="F:sequence-specific DNA binding"/>
    <property type="evidence" value="ECO:0007669"/>
    <property type="project" value="TreeGrafter"/>
</dbReference>
<dbReference type="Pfam" id="PF03466">
    <property type="entry name" value="LysR_substrate"/>
    <property type="match status" value="1"/>
</dbReference>
<dbReference type="InterPro" id="IPR000847">
    <property type="entry name" value="LysR_HTH_N"/>
</dbReference>
<accession>W0PE86</accession>
<evidence type="ECO:0000256" key="2">
    <source>
        <dbReference type="ARBA" id="ARBA00023015"/>
    </source>
</evidence>
<dbReference type="PATRIC" id="fig|1247726.3.peg.3350"/>
<dbReference type="KEGG" id="amim:MIM_c30420"/>
<evidence type="ECO:0000256" key="3">
    <source>
        <dbReference type="ARBA" id="ARBA00023125"/>
    </source>
</evidence>
<keyword evidence="5" id="KW-0812">Transmembrane</keyword>
<keyword evidence="5" id="KW-0472">Membrane</keyword>
<dbReference type="InterPro" id="IPR036390">
    <property type="entry name" value="WH_DNA-bd_sf"/>
</dbReference>
<gene>
    <name evidence="7" type="ORF">MIM_c30420</name>
</gene>
<evidence type="ECO:0000256" key="4">
    <source>
        <dbReference type="ARBA" id="ARBA00023163"/>
    </source>
</evidence>
<dbReference type="OrthoDB" id="8849678at2"/>
<feature type="domain" description="HTH lysR-type" evidence="6">
    <location>
        <begin position="1"/>
        <end position="58"/>
    </location>
</feature>
<keyword evidence="3" id="KW-0238">DNA-binding</keyword>
<dbReference type="GO" id="GO:0010628">
    <property type="term" value="P:positive regulation of gene expression"/>
    <property type="evidence" value="ECO:0007669"/>
    <property type="project" value="TreeGrafter"/>
</dbReference>
<name>W0PE86_ADVMD</name>
<dbReference type="RefSeq" id="WP_025373767.1">
    <property type="nucleotide sequence ID" value="NZ_CP003915.1"/>
</dbReference>
<reference evidence="7 8" key="1">
    <citation type="journal article" date="2014" name="Microbiology">
        <title>Unravelling the complete genome sequence of Advenella mimigardefordensis strain DPN7T and novel insights in the catabolism of the xenobiotic polythioester precursor 3,3'-dithiodipropionate.</title>
        <authorList>
            <person name="Wubbeler J.H."/>
            <person name="Hiessl S."/>
            <person name="Schuldes J."/>
            <person name="Thurmer A."/>
            <person name="Daniel R."/>
            <person name="Steinbuchel A."/>
        </authorList>
    </citation>
    <scope>NUCLEOTIDE SEQUENCE [LARGE SCALE GENOMIC DNA]</scope>
    <source>
        <strain evidence="8">DSM 17166 / LMG 22922 / DPN7</strain>
    </source>
</reference>
<dbReference type="Proteomes" id="UP000019095">
    <property type="component" value="Chromosome"/>
</dbReference>
<sequence>MQFKQVEAFRAIILTGSMTAAARELHTSQPNISRLIAQLERHTGFALFTRIAGRLAPTPEARAFFRDVERAFVGLQDIKASANNIRKQGTGHLRIAAVPSIALTIMPNVLKVFAQKFPKTRVSLYVGDSGTVAQWVASSYCDVGISAYVDEMPGMNSERIDTLQGVCVVYKDHALARVNRAVKIKDFRGESFISLHSGDGTRRNIDALFGSYEEDYRTMYYECRYAVAICNMVGLGMGISIVNPLVAKNCKHMGIVVKPLEPQVAFSYFILSSTIHVTSTLALEMHSILREELQRHK</sequence>
<comment type="similarity">
    <text evidence="1">Belongs to the LysR transcriptional regulatory family.</text>
</comment>
<keyword evidence="2" id="KW-0805">Transcription regulation</keyword>
<evidence type="ECO:0000256" key="5">
    <source>
        <dbReference type="SAM" id="Phobius"/>
    </source>
</evidence>
<evidence type="ECO:0000313" key="8">
    <source>
        <dbReference type="Proteomes" id="UP000019095"/>
    </source>
</evidence>
<feature type="transmembrane region" description="Helical" evidence="5">
    <location>
        <begin position="225"/>
        <end position="246"/>
    </location>
</feature>
<dbReference type="PANTHER" id="PTHR30427:SF1">
    <property type="entry name" value="TRANSCRIPTIONAL ACTIVATOR PROTEIN LYSR"/>
    <property type="match status" value="1"/>
</dbReference>
<dbReference type="GO" id="GO:0003700">
    <property type="term" value="F:DNA-binding transcription factor activity"/>
    <property type="evidence" value="ECO:0007669"/>
    <property type="project" value="InterPro"/>
</dbReference>
<dbReference type="EMBL" id="CP003915">
    <property type="protein sequence ID" value="AHG65106.1"/>
    <property type="molecule type" value="Genomic_DNA"/>
</dbReference>
<dbReference type="HOGENOM" id="CLU_039613_6_3_4"/>
<feature type="transmembrane region" description="Helical" evidence="5">
    <location>
        <begin position="266"/>
        <end position="289"/>
    </location>
</feature>
<dbReference type="eggNOG" id="COG0583">
    <property type="taxonomic scope" value="Bacteria"/>
</dbReference>
<dbReference type="Pfam" id="PF00126">
    <property type="entry name" value="HTH_1"/>
    <property type="match status" value="1"/>
</dbReference>
<dbReference type="InterPro" id="IPR036388">
    <property type="entry name" value="WH-like_DNA-bd_sf"/>
</dbReference>
<evidence type="ECO:0000259" key="6">
    <source>
        <dbReference type="PROSITE" id="PS50931"/>
    </source>
</evidence>
<organism evidence="7 8">
    <name type="scientific">Advenella mimigardefordensis (strain DSM 17166 / LMG 22922 / DPN7)</name>
    <dbReference type="NCBI Taxonomy" id="1247726"/>
    <lineage>
        <taxon>Bacteria</taxon>
        <taxon>Pseudomonadati</taxon>
        <taxon>Pseudomonadota</taxon>
        <taxon>Betaproteobacteria</taxon>
        <taxon>Burkholderiales</taxon>
        <taxon>Alcaligenaceae</taxon>
    </lineage>
</organism>
<dbReference type="SUPFAM" id="SSF53850">
    <property type="entry name" value="Periplasmic binding protein-like II"/>
    <property type="match status" value="1"/>
</dbReference>